<organism evidence="1">
    <name type="scientific">Brassica napus</name>
    <name type="common">Rape</name>
    <dbReference type="NCBI Taxonomy" id="3708"/>
    <lineage>
        <taxon>Eukaryota</taxon>
        <taxon>Viridiplantae</taxon>
        <taxon>Streptophyta</taxon>
        <taxon>Embryophyta</taxon>
        <taxon>Tracheophyta</taxon>
        <taxon>Spermatophyta</taxon>
        <taxon>Magnoliopsida</taxon>
        <taxon>eudicotyledons</taxon>
        <taxon>Gunneridae</taxon>
        <taxon>Pentapetalae</taxon>
        <taxon>rosids</taxon>
        <taxon>malvids</taxon>
        <taxon>Brassicales</taxon>
        <taxon>Brassicaceae</taxon>
        <taxon>Brassiceae</taxon>
        <taxon>Brassica</taxon>
    </lineage>
</organism>
<accession>A0A816RBT9</accession>
<protein>
    <submittedName>
        <fullName evidence="1">(rape) hypothetical protein</fullName>
    </submittedName>
</protein>
<name>A0A816RBT9_BRANA</name>
<evidence type="ECO:0000313" key="3">
    <source>
        <dbReference type="Proteomes" id="UP000824890"/>
    </source>
</evidence>
<evidence type="ECO:0000313" key="1">
    <source>
        <dbReference type="EMBL" id="CAF2073226.1"/>
    </source>
</evidence>
<dbReference type="EMBL" id="JAGKQM010000004">
    <property type="protein sequence ID" value="KAH0930463.1"/>
    <property type="molecule type" value="Genomic_DNA"/>
</dbReference>
<dbReference type="Proteomes" id="UP001295469">
    <property type="component" value="Chromosome C01"/>
</dbReference>
<reference evidence="1" key="1">
    <citation type="submission" date="2021-01" db="EMBL/GenBank/DDBJ databases">
        <authorList>
            <consortium name="Genoscope - CEA"/>
            <person name="William W."/>
        </authorList>
    </citation>
    <scope>NUCLEOTIDE SEQUENCE</scope>
</reference>
<sequence>MGLVKSTSLIRSESFDCAEIGIGMAKVTEAAELGHMYGLRCLDSDGRRSSTVVSLTGSICLVAKIVRFFNLSRKIKPFVTLFYSSF</sequence>
<dbReference type="AlphaFoldDB" id="A0A816RBT9"/>
<dbReference type="Proteomes" id="UP000824890">
    <property type="component" value="Unassembled WGS sequence"/>
</dbReference>
<evidence type="ECO:0000313" key="2">
    <source>
        <dbReference type="EMBL" id="KAH0930463.1"/>
    </source>
</evidence>
<gene>
    <name evidence="1" type="ORF">DARMORV10_C01P27560.1</name>
    <name evidence="2" type="ORF">HID58_016190</name>
</gene>
<keyword evidence="3" id="KW-1185">Reference proteome</keyword>
<proteinExistence type="predicted"/>
<dbReference type="EMBL" id="HG994365">
    <property type="protein sequence ID" value="CAF2073226.1"/>
    <property type="molecule type" value="Genomic_DNA"/>
</dbReference>
<reference evidence="2 3" key="2">
    <citation type="submission" date="2021-05" db="EMBL/GenBank/DDBJ databases">
        <title>Genome Assembly of Synthetic Allotetraploid Brassica napus Reveals Homoeologous Exchanges between Subgenomes.</title>
        <authorList>
            <person name="Davis J.T."/>
        </authorList>
    </citation>
    <scope>NUCLEOTIDE SEQUENCE [LARGE SCALE GENOMIC DNA]</scope>
    <source>
        <strain evidence="3">cv. Da-Ae</strain>
        <tissue evidence="2">Seedling</tissue>
    </source>
</reference>